<feature type="compositionally biased region" description="Basic and acidic residues" evidence="2">
    <location>
        <begin position="225"/>
        <end position="236"/>
    </location>
</feature>
<dbReference type="PANTHER" id="PTHR10015">
    <property type="entry name" value="HEAT SHOCK TRANSCRIPTION FACTOR"/>
    <property type="match status" value="1"/>
</dbReference>
<feature type="non-terminal residue" evidence="3">
    <location>
        <position position="1"/>
    </location>
</feature>
<sequence>PDRWEFANDCFRRGEKHLLCDIHRRKVPPSSILTAIPVAIHANRMVTASPTSSGDEQVLSSNTSTIAAPLTSGRGSGSTPVELAEENSRLRKENERLNQELSQMKSMCDNILVLMSKYANQLHHQQQHEEVYARDSGCSPEMEKPPELVPMARCGKGLEPADWVKTEESRSPRPRLFGVPIGSKRARAVEDGVASTADDDESPQHQRAVQVKPEPTDPTAAGSPSDKERHRWRLFEPCRPNQRVCN</sequence>
<dbReference type="PANTHER" id="PTHR10015:SF169">
    <property type="entry name" value="HEAT STRESS TRANSCRIPTION FACTOR B-2B"/>
    <property type="match status" value="1"/>
</dbReference>
<accession>A0A1D1Z4R4</accession>
<gene>
    <name evidence="3" type="primary">HSFB2A_2</name>
    <name evidence="3" type="ORF">g.16904</name>
</gene>
<protein>
    <submittedName>
        <fullName evidence="3">Heat stress transcription factor B-2a</fullName>
    </submittedName>
</protein>
<dbReference type="AlphaFoldDB" id="A0A1D1Z4R4"/>
<feature type="coiled-coil region" evidence="1">
    <location>
        <begin position="80"/>
        <end position="107"/>
    </location>
</feature>
<dbReference type="GO" id="GO:0006357">
    <property type="term" value="P:regulation of transcription by RNA polymerase II"/>
    <property type="evidence" value="ECO:0007669"/>
    <property type="project" value="TreeGrafter"/>
</dbReference>
<organism evidence="3">
    <name type="scientific">Anthurium amnicola</name>
    <dbReference type="NCBI Taxonomy" id="1678845"/>
    <lineage>
        <taxon>Eukaryota</taxon>
        <taxon>Viridiplantae</taxon>
        <taxon>Streptophyta</taxon>
        <taxon>Embryophyta</taxon>
        <taxon>Tracheophyta</taxon>
        <taxon>Spermatophyta</taxon>
        <taxon>Magnoliopsida</taxon>
        <taxon>Liliopsida</taxon>
        <taxon>Araceae</taxon>
        <taxon>Pothoideae</taxon>
        <taxon>Potheae</taxon>
        <taxon>Anthurium</taxon>
    </lineage>
</organism>
<dbReference type="EMBL" id="GDJX01006038">
    <property type="protein sequence ID" value="JAT61898.1"/>
    <property type="molecule type" value="Transcribed_RNA"/>
</dbReference>
<dbReference type="GO" id="GO:0005634">
    <property type="term" value="C:nucleus"/>
    <property type="evidence" value="ECO:0007669"/>
    <property type="project" value="TreeGrafter"/>
</dbReference>
<evidence type="ECO:0000256" key="1">
    <source>
        <dbReference type="SAM" id="Coils"/>
    </source>
</evidence>
<dbReference type="GO" id="GO:0000978">
    <property type="term" value="F:RNA polymerase II cis-regulatory region sequence-specific DNA binding"/>
    <property type="evidence" value="ECO:0007669"/>
    <property type="project" value="TreeGrafter"/>
</dbReference>
<dbReference type="GO" id="GO:0003700">
    <property type="term" value="F:DNA-binding transcription factor activity"/>
    <property type="evidence" value="ECO:0007669"/>
    <property type="project" value="TreeGrafter"/>
</dbReference>
<proteinExistence type="predicted"/>
<name>A0A1D1Z4R4_9ARAE</name>
<reference evidence="3" key="1">
    <citation type="submission" date="2015-07" db="EMBL/GenBank/DDBJ databases">
        <title>Transcriptome Assembly of Anthurium amnicola.</title>
        <authorList>
            <person name="Suzuki J."/>
        </authorList>
    </citation>
    <scope>NUCLEOTIDE SEQUENCE</scope>
</reference>
<evidence type="ECO:0000313" key="3">
    <source>
        <dbReference type="EMBL" id="JAT61898.1"/>
    </source>
</evidence>
<keyword evidence="1" id="KW-0175">Coiled coil</keyword>
<evidence type="ECO:0000256" key="2">
    <source>
        <dbReference type="SAM" id="MobiDB-lite"/>
    </source>
</evidence>
<feature type="region of interest" description="Disordered" evidence="2">
    <location>
        <begin position="163"/>
        <end position="246"/>
    </location>
</feature>